<evidence type="ECO:0000313" key="7">
    <source>
        <dbReference type="Proteomes" id="UP000218172"/>
    </source>
</evidence>
<keyword evidence="1 5" id="KW-0732">Signal</keyword>
<dbReference type="InterPro" id="IPR011042">
    <property type="entry name" value="6-blade_b-propeller_TolB-like"/>
</dbReference>
<evidence type="ECO:0000256" key="5">
    <source>
        <dbReference type="SAM" id="SignalP"/>
    </source>
</evidence>
<dbReference type="Pfam" id="PF01436">
    <property type="entry name" value="NHL"/>
    <property type="match status" value="3"/>
</dbReference>
<dbReference type="SUPFAM" id="SSF63829">
    <property type="entry name" value="Calcium-dependent phosphotriesterase"/>
    <property type="match status" value="1"/>
</dbReference>
<comment type="caution">
    <text evidence="6">The sequence shown here is derived from an EMBL/GenBank/DDBJ whole genome shotgun (WGS) entry which is preliminary data.</text>
</comment>
<dbReference type="PANTHER" id="PTHR10680">
    <property type="entry name" value="PEPTIDYL-GLYCINE ALPHA-AMIDATING MONOOXYGENASE"/>
    <property type="match status" value="1"/>
</dbReference>
<dbReference type="PROSITE" id="PS51125">
    <property type="entry name" value="NHL"/>
    <property type="match status" value="3"/>
</dbReference>
<evidence type="ECO:0000256" key="3">
    <source>
        <dbReference type="ARBA" id="ARBA00023180"/>
    </source>
</evidence>
<feature type="repeat" description="NHL" evidence="4">
    <location>
        <begin position="210"/>
        <end position="249"/>
    </location>
</feature>
<reference evidence="7" key="1">
    <citation type="submission" date="2017-08" db="EMBL/GenBank/DDBJ databases">
        <title>A dynamic microbial community with high functional redundancy inhabits the cold, oxic subseafloor aquifer.</title>
        <authorList>
            <person name="Tully B.J."/>
            <person name="Wheat C.G."/>
            <person name="Glazer B.T."/>
            <person name="Huber J.A."/>
        </authorList>
    </citation>
    <scope>NUCLEOTIDE SEQUENCE [LARGE SCALE GENOMIC DNA]</scope>
</reference>
<dbReference type="Proteomes" id="UP000218172">
    <property type="component" value="Unassembled WGS sequence"/>
</dbReference>
<evidence type="ECO:0000256" key="4">
    <source>
        <dbReference type="PROSITE-ProRule" id="PRU00504"/>
    </source>
</evidence>
<accession>A0A2A4MT19</accession>
<organism evidence="6 7">
    <name type="scientific">SAR86 cluster bacterium</name>
    <dbReference type="NCBI Taxonomy" id="2030880"/>
    <lineage>
        <taxon>Bacteria</taxon>
        <taxon>Pseudomonadati</taxon>
        <taxon>Pseudomonadota</taxon>
        <taxon>Gammaproteobacteria</taxon>
        <taxon>SAR86 cluster</taxon>
    </lineage>
</organism>
<dbReference type="CDD" id="cd14958">
    <property type="entry name" value="NHL_PAL_like"/>
    <property type="match status" value="1"/>
</dbReference>
<protein>
    <recommendedName>
        <fullName evidence="8">6-bladed beta-propeller</fullName>
    </recommendedName>
</protein>
<dbReference type="EMBL" id="NVQR01000027">
    <property type="protein sequence ID" value="PCH63073.1"/>
    <property type="molecule type" value="Genomic_DNA"/>
</dbReference>
<gene>
    <name evidence="6" type="ORF">COC19_01805</name>
</gene>
<dbReference type="AlphaFoldDB" id="A0A2A4MT19"/>
<keyword evidence="2" id="KW-0677">Repeat</keyword>
<feature type="signal peptide" evidence="5">
    <location>
        <begin position="1"/>
        <end position="27"/>
    </location>
</feature>
<proteinExistence type="predicted"/>
<dbReference type="Gene3D" id="2.120.10.30">
    <property type="entry name" value="TolB, C-terminal domain"/>
    <property type="match status" value="1"/>
</dbReference>
<evidence type="ECO:0000313" key="6">
    <source>
        <dbReference type="EMBL" id="PCH63073.1"/>
    </source>
</evidence>
<name>A0A2A4MT19_9GAMM</name>
<evidence type="ECO:0000256" key="1">
    <source>
        <dbReference type="ARBA" id="ARBA00022729"/>
    </source>
</evidence>
<evidence type="ECO:0000256" key="2">
    <source>
        <dbReference type="ARBA" id="ARBA00022737"/>
    </source>
</evidence>
<feature type="repeat" description="NHL" evidence="4">
    <location>
        <begin position="155"/>
        <end position="202"/>
    </location>
</feature>
<feature type="chain" id="PRO_5012607603" description="6-bladed beta-propeller" evidence="5">
    <location>
        <begin position="28"/>
        <end position="350"/>
    </location>
</feature>
<evidence type="ECO:0008006" key="8">
    <source>
        <dbReference type="Google" id="ProtNLM"/>
    </source>
</evidence>
<feature type="repeat" description="NHL" evidence="4">
    <location>
        <begin position="97"/>
        <end position="148"/>
    </location>
</feature>
<dbReference type="InterPro" id="IPR001258">
    <property type="entry name" value="NHL_repeat"/>
</dbReference>
<keyword evidence="3" id="KW-0325">Glycoprotein</keyword>
<sequence>MTKINCFTALRSLTAMLLLTIGAQAIARGLPNPYRAVDDWATLPNGRTMGAVGGVTTDPDGIHIWAVIRCDTIAPGRFGNECLDSDLDPILKFNLDGEVVESFGGGMFIWPHGIDVDNDGNVWVTDAVSEARAPEGTRGHQVIKFSPTGEVLMVLGTPGEAGSGPNHFNAPADVVVADNGDIFVADGHSDSTNNRVVKFSSDGTYLKSWGKTGYAPGEFRTLHAIAIDSKGRLFVGDRSNNRIQIFDQEGEFISQWTQYGRPSGIFFDEHDNIFVADSESDDVQNPGWEMGIRIGEINTGWVNYFVLLPTGDPRSTVGNGAEFVAVDKFGNMYGGEPSTQKLQKYVRVRP</sequence>